<evidence type="ECO:0000313" key="1">
    <source>
        <dbReference type="EMBL" id="PYH31654.1"/>
    </source>
</evidence>
<dbReference type="EMBL" id="KZ821472">
    <property type="protein sequence ID" value="PYH31654.1"/>
    <property type="molecule type" value="Genomic_DNA"/>
</dbReference>
<accession>A0A318YCE6</accession>
<organism evidence="1 2">
    <name type="scientific">Aspergillus neoniger (strain CBS 115656)</name>
    <dbReference type="NCBI Taxonomy" id="1448310"/>
    <lineage>
        <taxon>Eukaryota</taxon>
        <taxon>Fungi</taxon>
        <taxon>Dikarya</taxon>
        <taxon>Ascomycota</taxon>
        <taxon>Pezizomycotina</taxon>
        <taxon>Eurotiomycetes</taxon>
        <taxon>Eurotiomycetidae</taxon>
        <taxon>Eurotiales</taxon>
        <taxon>Aspergillaceae</taxon>
        <taxon>Aspergillus</taxon>
        <taxon>Aspergillus subgen. Circumdati</taxon>
    </lineage>
</organism>
<keyword evidence="2" id="KW-1185">Reference proteome</keyword>
<reference evidence="1" key="1">
    <citation type="submission" date="2016-12" db="EMBL/GenBank/DDBJ databases">
        <title>The genomes of Aspergillus section Nigri reveals drivers in fungal speciation.</title>
        <authorList>
            <consortium name="DOE Joint Genome Institute"/>
            <person name="Vesth T.C."/>
            <person name="Nybo J."/>
            <person name="Theobald S."/>
            <person name="Brandl J."/>
            <person name="Frisvad J.C."/>
            <person name="Nielsen K.F."/>
            <person name="Lyhne E.K."/>
            <person name="Kogle M.E."/>
            <person name="Kuo A."/>
            <person name="Riley R."/>
            <person name="Clum A."/>
            <person name="Nolan M."/>
            <person name="Lipzen A."/>
            <person name="Salamov A."/>
            <person name="Henrissat B."/>
            <person name="Wiebenga A."/>
            <person name="De Vries R.P."/>
            <person name="Grigoriev I.V."/>
            <person name="Mortensen U.H."/>
            <person name="Andersen M.R."/>
            <person name="Baker S.E."/>
        </authorList>
    </citation>
    <scope>NUCLEOTIDE SEQUENCE [LARGE SCALE GENOMIC DNA]</scope>
    <source>
        <strain evidence="1">CBS 115656</strain>
    </source>
</reference>
<proteinExistence type="predicted"/>
<evidence type="ECO:0000313" key="2">
    <source>
        <dbReference type="Proteomes" id="UP000247647"/>
    </source>
</evidence>
<dbReference type="AlphaFoldDB" id="A0A318YCE6"/>
<protein>
    <submittedName>
        <fullName evidence="1">Uncharacterized protein</fullName>
    </submittedName>
</protein>
<dbReference type="GeneID" id="37126370"/>
<name>A0A318YCE6_ASPNB</name>
<dbReference type="RefSeq" id="XP_025477132.1">
    <property type="nucleotide sequence ID" value="XM_025623914.1"/>
</dbReference>
<gene>
    <name evidence="1" type="ORF">BO87DRAFT_378948</name>
</gene>
<dbReference type="Proteomes" id="UP000247647">
    <property type="component" value="Unassembled WGS sequence"/>
</dbReference>
<sequence length="52" mass="5884">MDTSWKPREHLSVVLLLGAQLALVSPKFGFFVSSDLSYFNFFPSFSFPTIPN</sequence>